<evidence type="ECO:0000313" key="1">
    <source>
        <dbReference type="EMBL" id="GAD53722.1"/>
    </source>
</evidence>
<dbReference type="eggNOG" id="arCOG06172">
    <property type="taxonomic scope" value="Archaea"/>
</dbReference>
<dbReference type="RefSeq" id="WP_020221580.1">
    <property type="nucleotide sequence ID" value="NZ_BANO01000076.1"/>
</dbReference>
<comment type="caution">
    <text evidence="1">The sequence shown here is derived from an EMBL/GenBank/DDBJ whole genome shotgun (WGS) entry which is preliminary data.</text>
</comment>
<protein>
    <recommendedName>
        <fullName evidence="3">Small CPxCG-related zinc finger protein</fullName>
    </recommendedName>
</protein>
<evidence type="ECO:0000313" key="2">
    <source>
        <dbReference type="Proteomes" id="UP000016986"/>
    </source>
</evidence>
<accession>U2YY42</accession>
<gene>
    <name evidence="1" type="ORF">MBEHAL_2482</name>
</gene>
<name>U2YY42_9EURY</name>
<evidence type="ECO:0008006" key="3">
    <source>
        <dbReference type="Google" id="ProtNLM"/>
    </source>
</evidence>
<organism evidence="1 2">
    <name type="scientific">Halarchaeum acidiphilum MH1-52-1</name>
    <dbReference type="NCBI Taxonomy" id="1261545"/>
    <lineage>
        <taxon>Archaea</taxon>
        <taxon>Methanobacteriati</taxon>
        <taxon>Methanobacteriota</taxon>
        <taxon>Stenosarchaea group</taxon>
        <taxon>Halobacteria</taxon>
        <taxon>Halobacteriales</taxon>
        <taxon>Halobacteriaceae</taxon>
    </lineage>
</organism>
<dbReference type="Proteomes" id="UP000016986">
    <property type="component" value="Unassembled WGS sequence"/>
</dbReference>
<dbReference type="OrthoDB" id="209565at2157"/>
<reference evidence="1 2" key="1">
    <citation type="submission" date="2013-09" db="EMBL/GenBank/DDBJ databases">
        <title>Whole genome sequencing of Halarchaeum acidiphilum strain MH1-52-1.</title>
        <authorList>
            <person name="Shimane Y."/>
            <person name="Minegishi H."/>
            <person name="Nishi S."/>
            <person name="Echigo A."/>
            <person name="Shuto A."/>
            <person name="Konishi M."/>
            <person name="Ito T."/>
            <person name="Ohkuma M."/>
            <person name="Ohta Y."/>
            <person name="Nagano Y."/>
            <person name="Tsubouchi T."/>
            <person name="Mori K."/>
            <person name="Usui K."/>
            <person name="Kamekura M."/>
            <person name="Usami R."/>
            <person name="Takaki Y."/>
            <person name="Hatada Y."/>
        </authorList>
    </citation>
    <scope>NUCLEOTIDE SEQUENCE [LARGE SCALE GENOMIC DNA]</scope>
    <source>
        <strain evidence="1 2">JCM 16109</strain>
    </source>
</reference>
<dbReference type="AlphaFoldDB" id="U2YY42"/>
<keyword evidence="2" id="KW-1185">Reference proteome</keyword>
<proteinExistence type="predicted"/>
<dbReference type="InterPro" id="IPR058418">
    <property type="entry name" value="DUF8105"/>
</dbReference>
<dbReference type="Pfam" id="PF26407">
    <property type="entry name" value="DUF8105"/>
    <property type="match status" value="1"/>
</dbReference>
<dbReference type="EMBL" id="BATA01000092">
    <property type="protein sequence ID" value="GAD53722.1"/>
    <property type="molecule type" value="Genomic_DNA"/>
</dbReference>
<sequence>MECPDCGESYVSREVGPRWPPSTQFGDAIVDLEDGESAVLHRQCWTCGWSEDRHLTVTEIETEHGDPEAITHQQQLTQLVNELEQIDDTEVVKEILRDVRNRRSADIEPTGSEDGE</sequence>